<dbReference type="Proteomes" id="UP000004069">
    <property type="component" value="Unassembled WGS sequence"/>
</dbReference>
<accession>D4YVS0</accession>
<evidence type="ECO:0000313" key="1">
    <source>
        <dbReference type="EMBL" id="EFG54866.1"/>
    </source>
</evidence>
<sequence>MIVEKLLLNTSIRLGRYFGISDDYFFKIQNELDLRNVLMKNKSDFDAIRRVTVKQ</sequence>
<dbReference type="EMBL" id="ADNY01000066">
    <property type="protein sequence ID" value="EFG54866.1"/>
    <property type="molecule type" value="Genomic_DNA"/>
</dbReference>
<organism evidence="1 2">
    <name type="scientific">Lactobacillus amylolyticus DSM 11664</name>
    <dbReference type="NCBI Taxonomy" id="585524"/>
    <lineage>
        <taxon>Bacteria</taxon>
        <taxon>Bacillati</taxon>
        <taxon>Bacillota</taxon>
        <taxon>Bacilli</taxon>
        <taxon>Lactobacillales</taxon>
        <taxon>Lactobacillaceae</taxon>
        <taxon>Lactobacillus</taxon>
    </lineage>
</organism>
<keyword evidence="2" id="KW-1185">Reference proteome</keyword>
<name>D4YVS0_9LACO</name>
<dbReference type="AlphaFoldDB" id="D4YVS0"/>
<evidence type="ECO:0000313" key="2">
    <source>
        <dbReference type="Proteomes" id="UP000004069"/>
    </source>
</evidence>
<protein>
    <submittedName>
        <fullName evidence="1">Uncharacterized protein</fullName>
    </submittedName>
</protein>
<dbReference type="PATRIC" id="fig|585524.9.peg.830"/>
<gene>
    <name evidence="1" type="ORF">HMPREF0493_1631</name>
</gene>
<comment type="caution">
    <text evidence="1">The sequence shown here is derived from an EMBL/GenBank/DDBJ whole genome shotgun (WGS) entry which is preliminary data.</text>
</comment>
<proteinExistence type="predicted"/>
<reference evidence="1 2" key="1">
    <citation type="submission" date="2010-04" db="EMBL/GenBank/DDBJ databases">
        <authorList>
            <person name="Muzny D."/>
            <person name="Qin X."/>
            <person name="Deng J."/>
            <person name="Jiang H."/>
            <person name="Liu Y."/>
            <person name="Qu J."/>
            <person name="Song X.-Z."/>
            <person name="Zhang L."/>
            <person name="Thornton R."/>
            <person name="Coyle M."/>
            <person name="Francisco L."/>
            <person name="Jackson L."/>
            <person name="Javaid M."/>
            <person name="Korchina V."/>
            <person name="Kovar C."/>
            <person name="Mata R."/>
            <person name="Mathew T."/>
            <person name="Ngo R."/>
            <person name="Nguyen L."/>
            <person name="Nguyen N."/>
            <person name="Okwuonu G."/>
            <person name="Ongeri F."/>
            <person name="Pham C."/>
            <person name="Simmons D."/>
            <person name="Wilczek-Boney K."/>
            <person name="Hale W."/>
            <person name="Jakkamsetti A."/>
            <person name="Pham P."/>
            <person name="Ruth R."/>
            <person name="San Lucas F."/>
            <person name="Warren J."/>
            <person name="Zhang J."/>
            <person name="Zhao Z."/>
            <person name="Zhou C."/>
            <person name="Zhu D."/>
            <person name="Lee S."/>
            <person name="Bess C."/>
            <person name="Blankenburg K."/>
            <person name="Forbes L."/>
            <person name="Fu Q."/>
            <person name="Gubbala S."/>
            <person name="Hirani K."/>
            <person name="Jayaseelan J.C."/>
            <person name="Lara F."/>
            <person name="Munidasa M."/>
            <person name="Palculict T."/>
            <person name="Patil S."/>
            <person name="Pu L.-L."/>
            <person name="Saada N."/>
            <person name="Tang L."/>
            <person name="Weissenberger G."/>
            <person name="Zhu Y."/>
            <person name="Hemphill L."/>
            <person name="Shang Y."/>
            <person name="Youmans B."/>
            <person name="Ayvaz T."/>
            <person name="Ross M."/>
            <person name="Santibanez J."/>
            <person name="Aqrawi P."/>
            <person name="Gross S."/>
            <person name="Joshi V."/>
            <person name="Fowler G."/>
            <person name="Nazareth L."/>
            <person name="Reid J."/>
            <person name="Worley K."/>
            <person name="Petrosino J."/>
            <person name="Highlander S."/>
            <person name="Gibbs R."/>
        </authorList>
    </citation>
    <scope>NUCLEOTIDE SEQUENCE [LARGE SCALE GENOMIC DNA]</scope>
    <source>
        <strain evidence="1 2">DSM 11664</strain>
    </source>
</reference>